<keyword evidence="7" id="KW-1185">Reference proteome</keyword>
<evidence type="ECO:0000313" key="7">
    <source>
        <dbReference type="Proteomes" id="UP001241748"/>
    </source>
</evidence>
<protein>
    <submittedName>
        <fullName evidence="6">LrgB family protein</fullName>
    </submittedName>
</protein>
<evidence type="ECO:0000256" key="2">
    <source>
        <dbReference type="ARBA" id="ARBA00022692"/>
    </source>
</evidence>
<feature type="transmembrane region" description="Helical" evidence="5">
    <location>
        <begin position="30"/>
        <end position="49"/>
    </location>
</feature>
<evidence type="ECO:0000256" key="1">
    <source>
        <dbReference type="ARBA" id="ARBA00004141"/>
    </source>
</evidence>
<feature type="transmembrane region" description="Helical" evidence="5">
    <location>
        <begin position="90"/>
        <end position="109"/>
    </location>
</feature>
<sequence length="227" mass="23885">MYGLTLFNISLTILIYICARVLYRHISNPFTTPVLLTTILVIIVLRIADINYEQYTPAKEWLTYLLGPATVALAVPMYKNRLVIKEKAIQVSVGITVGSLATIASAIGISKLLNLSEMIQATSAVKAVTTPVAIEIVPIIGGDPTLAAVLVITAGIFGAAFGSICLTLFKIHDPISRGLGIGTVSHGIGTSQAVVEGKLQGAVSSVAMGAAAIITSIILPLVYNLFH</sequence>
<dbReference type="InterPro" id="IPR007300">
    <property type="entry name" value="CidB/LrgB"/>
</dbReference>
<dbReference type="PANTHER" id="PTHR30249">
    <property type="entry name" value="PUTATIVE SEROTONIN TRANSPORTER"/>
    <property type="match status" value="1"/>
</dbReference>
<comment type="caution">
    <text evidence="6">The sequence shown here is derived from an EMBL/GenBank/DDBJ whole genome shotgun (WGS) entry which is preliminary data.</text>
</comment>
<dbReference type="Pfam" id="PF04172">
    <property type="entry name" value="LrgB"/>
    <property type="match status" value="1"/>
</dbReference>
<organism evidence="6 7">
    <name type="scientific">Neobacillus driksii</name>
    <dbReference type="NCBI Taxonomy" id="3035913"/>
    <lineage>
        <taxon>Bacteria</taxon>
        <taxon>Bacillati</taxon>
        <taxon>Bacillota</taxon>
        <taxon>Bacilli</taxon>
        <taxon>Bacillales</taxon>
        <taxon>Bacillaceae</taxon>
        <taxon>Neobacillus</taxon>
    </lineage>
</organism>
<dbReference type="PANTHER" id="PTHR30249:SF0">
    <property type="entry name" value="PLASTIDAL GLYCOLATE_GLYCERATE TRANSLOCATOR 1, CHLOROPLASTIC"/>
    <property type="match status" value="1"/>
</dbReference>
<evidence type="ECO:0000256" key="4">
    <source>
        <dbReference type="ARBA" id="ARBA00023136"/>
    </source>
</evidence>
<feature type="transmembrane region" description="Helical" evidence="5">
    <location>
        <begin position="146"/>
        <end position="169"/>
    </location>
</feature>
<reference evidence="6 7" key="1">
    <citation type="submission" date="2024-05" db="EMBL/GenBank/DDBJ databases">
        <authorList>
            <person name="Venkateswaran K."/>
        </authorList>
    </citation>
    <scope>NUCLEOTIDE SEQUENCE [LARGE SCALE GENOMIC DNA]</scope>
    <source>
        <strain evidence="6 7">179-C4-2-HS</strain>
    </source>
</reference>
<proteinExistence type="predicted"/>
<keyword evidence="4 5" id="KW-0472">Membrane</keyword>
<feature type="transmembrane region" description="Helical" evidence="5">
    <location>
        <begin position="61"/>
        <end position="78"/>
    </location>
</feature>
<name>A0ABV4YUQ6_9BACI</name>
<comment type="subcellular location">
    <subcellularLocation>
        <location evidence="1">Membrane</location>
        <topology evidence="1">Multi-pass membrane protein</topology>
    </subcellularLocation>
</comment>
<evidence type="ECO:0000256" key="3">
    <source>
        <dbReference type="ARBA" id="ARBA00022989"/>
    </source>
</evidence>
<evidence type="ECO:0000256" key="5">
    <source>
        <dbReference type="SAM" id="Phobius"/>
    </source>
</evidence>
<dbReference type="RefSeq" id="WP_306072887.1">
    <property type="nucleotide sequence ID" value="NZ_JAROBZ020000001.1"/>
</dbReference>
<keyword evidence="2 5" id="KW-0812">Transmembrane</keyword>
<gene>
    <name evidence="6" type="ORF">P5G62_015730</name>
</gene>
<dbReference type="EMBL" id="JAROBZ020000001">
    <property type="protein sequence ID" value="MFB3168567.1"/>
    <property type="molecule type" value="Genomic_DNA"/>
</dbReference>
<feature type="transmembrane region" description="Helical" evidence="5">
    <location>
        <begin position="206"/>
        <end position="226"/>
    </location>
</feature>
<accession>A0ABV4YUQ6</accession>
<evidence type="ECO:0000313" key="6">
    <source>
        <dbReference type="EMBL" id="MFB3168567.1"/>
    </source>
</evidence>
<dbReference type="Proteomes" id="UP001241748">
    <property type="component" value="Unassembled WGS sequence"/>
</dbReference>
<feature type="transmembrane region" description="Helical" evidence="5">
    <location>
        <begin position="6"/>
        <end position="23"/>
    </location>
</feature>
<keyword evidence="3 5" id="KW-1133">Transmembrane helix</keyword>